<evidence type="ECO:0000259" key="9">
    <source>
        <dbReference type="Pfam" id="PF16312"/>
    </source>
</evidence>
<feature type="domain" description="Oberon coiled-coil region" evidence="9">
    <location>
        <begin position="247"/>
        <end position="376"/>
    </location>
</feature>
<dbReference type="InterPro" id="IPR004082">
    <property type="entry name" value="OBERON"/>
</dbReference>
<comment type="subcellular location">
    <subcellularLocation>
        <location evidence="1">Nucleus</location>
    </subcellularLocation>
</comment>
<keyword evidence="6" id="KW-0539">Nucleus</keyword>
<evidence type="ECO:0000259" key="8">
    <source>
        <dbReference type="Pfam" id="PF07227"/>
    </source>
</evidence>
<dbReference type="PRINTS" id="PR01544">
    <property type="entry name" value="ARATH130DUF"/>
</dbReference>
<evidence type="ECO:0000256" key="1">
    <source>
        <dbReference type="ARBA" id="ARBA00004123"/>
    </source>
</evidence>
<dbReference type="PANTHER" id="PTHR21736">
    <property type="entry name" value="VERNALIZATION-INSENSITIVE PROTEIN 3"/>
    <property type="match status" value="1"/>
</dbReference>
<evidence type="ECO:0000256" key="7">
    <source>
        <dbReference type="SAM" id="Coils"/>
    </source>
</evidence>
<keyword evidence="4" id="KW-0862">Zinc</keyword>
<sequence>MGLASFLSNKIQLSEMVEVFLFKRCRNVTCKHLLPVDDCDCKICSGNKGFCSSCMCPVCSNFDCASNTCSWIGCDVCSHWCHATCGIQKNLIKPGPSLKGPSGTSEMQFHCIGCGHASEMFGFVKDVFVCCAKDWGLETLMKELDCVRKIFRGSEDCKGKELHVKTDDMLLKLQTKMISPLDACNYIMQFFSYADSMSDFHTSGISSKDLPASQSNLTKDTPSLSKPNSLLPEYGYDMGYSRSHPDAMSSDLLQKDLKASILSELKNEADFHLGALLRKGGLESLESIVRIKEAEARMFQTKADEARREAEGFQRMIRTKTAQMEEEYAEKLSKLCLHETEETQRKKLDELKVLENSYFDYYKMKKRMQDEIDGLLRRMEATKQQWV</sequence>
<dbReference type="InterPro" id="IPR032881">
    <property type="entry name" value="Oberon-like_PHD"/>
</dbReference>
<keyword evidence="2" id="KW-0479">Metal-binding</keyword>
<evidence type="ECO:0000256" key="2">
    <source>
        <dbReference type="ARBA" id="ARBA00022723"/>
    </source>
</evidence>
<accession>C6TEL6</accession>
<dbReference type="GO" id="GO:0005634">
    <property type="term" value="C:nucleus"/>
    <property type="evidence" value="ECO:0007669"/>
    <property type="project" value="UniProtKB-SubCell"/>
</dbReference>
<feature type="domain" description="Oberon-like PHD finger" evidence="8">
    <location>
        <begin position="25"/>
        <end position="149"/>
    </location>
</feature>
<dbReference type="EMBL" id="BT096039">
    <property type="protein sequence ID" value="ACU20268.1"/>
    <property type="molecule type" value="mRNA"/>
</dbReference>
<dbReference type="InterPro" id="IPR032535">
    <property type="entry name" value="Oberon_CC"/>
</dbReference>
<dbReference type="PANTHER" id="PTHR21736:SF38">
    <property type="entry name" value="PROTEIN OBERON 3"/>
    <property type="match status" value="1"/>
</dbReference>
<keyword evidence="5 7" id="KW-0175">Coiled coil</keyword>
<feature type="coiled-coil region" evidence="7">
    <location>
        <begin position="289"/>
        <end position="385"/>
    </location>
</feature>
<evidence type="ECO:0000256" key="4">
    <source>
        <dbReference type="ARBA" id="ARBA00022833"/>
    </source>
</evidence>
<dbReference type="Pfam" id="PF16312">
    <property type="entry name" value="Oberon_cc"/>
    <property type="match status" value="1"/>
</dbReference>
<keyword evidence="3" id="KW-0863">Zinc-finger</keyword>
<reference evidence="10" key="1">
    <citation type="submission" date="2009-08" db="EMBL/GenBank/DDBJ databases">
        <authorList>
            <person name="Cheung F."/>
            <person name="Xiao Y."/>
            <person name="Chan A."/>
            <person name="Moskal W."/>
            <person name="Town C.D."/>
        </authorList>
    </citation>
    <scope>NUCLEOTIDE SEQUENCE</scope>
</reference>
<organism evidence="10">
    <name type="scientific">Glycine max</name>
    <name type="common">Soybean</name>
    <name type="synonym">Glycine hispida</name>
    <dbReference type="NCBI Taxonomy" id="3847"/>
    <lineage>
        <taxon>Eukaryota</taxon>
        <taxon>Viridiplantae</taxon>
        <taxon>Streptophyta</taxon>
        <taxon>Embryophyta</taxon>
        <taxon>Tracheophyta</taxon>
        <taxon>Spermatophyta</taxon>
        <taxon>Magnoliopsida</taxon>
        <taxon>eudicotyledons</taxon>
        <taxon>Gunneridae</taxon>
        <taxon>Pentapetalae</taxon>
        <taxon>rosids</taxon>
        <taxon>fabids</taxon>
        <taxon>Fabales</taxon>
        <taxon>Fabaceae</taxon>
        <taxon>Papilionoideae</taxon>
        <taxon>50 kb inversion clade</taxon>
        <taxon>NPAAA clade</taxon>
        <taxon>indigoferoid/millettioid clade</taxon>
        <taxon>Phaseoleae</taxon>
        <taxon>Glycine</taxon>
        <taxon>Glycine subgen. Soja</taxon>
    </lineage>
</organism>
<dbReference type="GO" id="GO:0008270">
    <property type="term" value="F:zinc ion binding"/>
    <property type="evidence" value="ECO:0007669"/>
    <property type="project" value="UniProtKB-KW"/>
</dbReference>
<dbReference type="Pfam" id="PF07227">
    <property type="entry name" value="PHD_Oberon"/>
    <property type="match status" value="1"/>
</dbReference>
<proteinExistence type="evidence at transcript level"/>
<protein>
    <submittedName>
        <fullName evidence="10">Uncharacterized protein</fullName>
    </submittedName>
</protein>
<evidence type="ECO:0000256" key="3">
    <source>
        <dbReference type="ARBA" id="ARBA00022771"/>
    </source>
</evidence>
<dbReference type="InterPro" id="IPR047578">
    <property type="entry name" value="OBE1-like_PHD"/>
</dbReference>
<dbReference type="CDD" id="cd15612">
    <property type="entry name" value="PHD_OBE1_like"/>
    <property type="match status" value="1"/>
</dbReference>
<evidence type="ECO:0000256" key="6">
    <source>
        <dbReference type="ARBA" id="ARBA00023242"/>
    </source>
</evidence>
<evidence type="ECO:0000313" key="10">
    <source>
        <dbReference type="EMBL" id="ACU20268.1"/>
    </source>
</evidence>
<evidence type="ECO:0000256" key="5">
    <source>
        <dbReference type="ARBA" id="ARBA00023054"/>
    </source>
</evidence>
<dbReference type="ExpressionAtlas" id="C6TEL6">
    <property type="expression patterns" value="baseline and differential"/>
</dbReference>
<dbReference type="AlphaFoldDB" id="C6TEL6"/>
<name>C6TEL6_SOYBN</name>